<gene>
    <name evidence="1" type="ORF">EYZ11_003138</name>
</gene>
<evidence type="ECO:0000313" key="1">
    <source>
        <dbReference type="EMBL" id="THC97365.1"/>
    </source>
</evidence>
<organism evidence="1 2">
    <name type="scientific">Aspergillus tanneri</name>
    <dbReference type="NCBI Taxonomy" id="1220188"/>
    <lineage>
        <taxon>Eukaryota</taxon>
        <taxon>Fungi</taxon>
        <taxon>Dikarya</taxon>
        <taxon>Ascomycota</taxon>
        <taxon>Pezizomycotina</taxon>
        <taxon>Eurotiomycetes</taxon>
        <taxon>Eurotiomycetidae</taxon>
        <taxon>Eurotiales</taxon>
        <taxon>Aspergillaceae</taxon>
        <taxon>Aspergillus</taxon>
        <taxon>Aspergillus subgen. Circumdati</taxon>
    </lineage>
</organism>
<accession>A0A4S3JP73</accession>
<proteinExistence type="predicted"/>
<protein>
    <submittedName>
        <fullName evidence="1">Uncharacterized protein</fullName>
    </submittedName>
</protein>
<reference evidence="1 2" key="1">
    <citation type="submission" date="2019-03" db="EMBL/GenBank/DDBJ databases">
        <title>The genome sequence of a newly discovered highly antifungal drug resistant Aspergillus species, Aspergillus tanneri NIH 1004.</title>
        <authorList>
            <person name="Mounaud S."/>
            <person name="Singh I."/>
            <person name="Joardar V."/>
            <person name="Pakala S."/>
            <person name="Pakala S."/>
            <person name="Venepally P."/>
            <person name="Hoover J."/>
            <person name="Nierman W."/>
            <person name="Chung J."/>
            <person name="Losada L."/>
        </authorList>
    </citation>
    <scope>NUCLEOTIDE SEQUENCE [LARGE SCALE GENOMIC DNA]</scope>
    <source>
        <strain evidence="1 2">NIH1004</strain>
    </source>
</reference>
<name>A0A4S3JP73_9EURO</name>
<dbReference type="Proteomes" id="UP000308092">
    <property type="component" value="Unassembled WGS sequence"/>
</dbReference>
<evidence type="ECO:0000313" key="2">
    <source>
        <dbReference type="Proteomes" id="UP000308092"/>
    </source>
</evidence>
<dbReference type="EMBL" id="SOSA01000077">
    <property type="protein sequence ID" value="THC97365.1"/>
    <property type="molecule type" value="Genomic_DNA"/>
</dbReference>
<dbReference type="VEuPathDB" id="FungiDB:EYZ11_003138"/>
<sequence>MLDTLLTFLTYTLYVYHNTVPLHTKSSTVSAFSAL</sequence>
<dbReference type="AlphaFoldDB" id="A0A4S3JP73"/>
<comment type="caution">
    <text evidence="1">The sequence shown here is derived from an EMBL/GenBank/DDBJ whole genome shotgun (WGS) entry which is preliminary data.</text>
</comment>
<keyword evidence="2" id="KW-1185">Reference proteome</keyword>